<dbReference type="GO" id="GO:0000976">
    <property type="term" value="F:transcription cis-regulatory region binding"/>
    <property type="evidence" value="ECO:0007669"/>
    <property type="project" value="TreeGrafter"/>
</dbReference>
<dbReference type="PANTHER" id="PTHR48111">
    <property type="entry name" value="REGULATOR OF RPOS"/>
    <property type="match status" value="1"/>
</dbReference>
<dbReference type="SMART" id="SM00448">
    <property type="entry name" value="REC"/>
    <property type="match status" value="1"/>
</dbReference>
<dbReference type="GO" id="GO:0005829">
    <property type="term" value="C:cytosol"/>
    <property type="evidence" value="ECO:0007669"/>
    <property type="project" value="TreeGrafter"/>
</dbReference>
<evidence type="ECO:0000256" key="5">
    <source>
        <dbReference type="ARBA" id="ARBA00023015"/>
    </source>
</evidence>
<keyword evidence="7" id="KW-0804">Transcription</keyword>
<dbReference type="GO" id="GO:0000156">
    <property type="term" value="F:phosphorelay response regulator activity"/>
    <property type="evidence" value="ECO:0007669"/>
    <property type="project" value="TreeGrafter"/>
</dbReference>
<name>A0A1C7FGT2_9VIBR</name>
<dbReference type="SUPFAM" id="SSF46894">
    <property type="entry name" value="C-terminal effector domain of the bipartite response regulators"/>
    <property type="match status" value="1"/>
</dbReference>
<dbReference type="SMART" id="SM00862">
    <property type="entry name" value="Trans_reg_C"/>
    <property type="match status" value="1"/>
</dbReference>
<evidence type="ECO:0000256" key="6">
    <source>
        <dbReference type="ARBA" id="ARBA00023125"/>
    </source>
</evidence>
<dbReference type="AlphaFoldDB" id="A0A1C7FGT2"/>
<reference evidence="12 13" key="1">
    <citation type="submission" date="2016-07" db="EMBL/GenBank/DDBJ databases">
        <title>Genome sequencing of Vibrio scophthalmi strain VS-05, an isolated from Paralichthys olivaceus.</title>
        <authorList>
            <person name="Han H.-J."/>
        </authorList>
    </citation>
    <scope>NUCLEOTIDE SEQUENCE [LARGE SCALE GENOMIC DNA]</scope>
    <source>
        <strain evidence="12 13">VS-05</strain>
    </source>
</reference>
<keyword evidence="4" id="KW-0902">Two-component regulatory system</keyword>
<comment type="subcellular location">
    <subcellularLocation>
        <location evidence="1">Cytoplasm</location>
    </subcellularLocation>
</comment>
<dbReference type="STRING" id="45658.VSVS12_03697"/>
<feature type="domain" description="OmpR/PhoB-type" evidence="11">
    <location>
        <begin position="151"/>
        <end position="253"/>
    </location>
</feature>
<evidence type="ECO:0000256" key="9">
    <source>
        <dbReference type="PROSITE-ProRule" id="PRU01091"/>
    </source>
</evidence>
<keyword evidence="5" id="KW-0805">Transcription regulation</keyword>
<evidence type="ECO:0000313" key="12">
    <source>
        <dbReference type="EMBL" id="ANU38564.1"/>
    </source>
</evidence>
<dbReference type="InterPro" id="IPR016032">
    <property type="entry name" value="Sig_transdc_resp-reg_C-effctor"/>
</dbReference>
<evidence type="ECO:0000256" key="2">
    <source>
        <dbReference type="ARBA" id="ARBA00022490"/>
    </source>
</evidence>
<dbReference type="InterPro" id="IPR011006">
    <property type="entry name" value="CheY-like_superfamily"/>
</dbReference>
<evidence type="ECO:0000256" key="7">
    <source>
        <dbReference type="ARBA" id="ARBA00023163"/>
    </source>
</evidence>
<evidence type="ECO:0000256" key="8">
    <source>
        <dbReference type="PROSITE-ProRule" id="PRU00169"/>
    </source>
</evidence>
<feature type="DNA-binding region" description="OmpR/PhoB-type" evidence="9">
    <location>
        <begin position="151"/>
        <end position="253"/>
    </location>
</feature>
<evidence type="ECO:0000256" key="3">
    <source>
        <dbReference type="ARBA" id="ARBA00022553"/>
    </source>
</evidence>
<dbReference type="EMBL" id="CP016415">
    <property type="protein sequence ID" value="ANU38564.1"/>
    <property type="molecule type" value="Genomic_DNA"/>
</dbReference>
<dbReference type="GO" id="GO:0006355">
    <property type="term" value="P:regulation of DNA-templated transcription"/>
    <property type="evidence" value="ECO:0007669"/>
    <property type="project" value="InterPro"/>
</dbReference>
<evidence type="ECO:0000259" key="10">
    <source>
        <dbReference type="PROSITE" id="PS50110"/>
    </source>
</evidence>
<dbReference type="Gene3D" id="1.10.10.10">
    <property type="entry name" value="Winged helix-like DNA-binding domain superfamily/Winged helix DNA-binding domain"/>
    <property type="match status" value="1"/>
</dbReference>
<keyword evidence="3 8" id="KW-0597">Phosphoprotein</keyword>
<dbReference type="Pfam" id="PF00072">
    <property type="entry name" value="Response_reg"/>
    <property type="match status" value="1"/>
</dbReference>
<evidence type="ECO:0000256" key="1">
    <source>
        <dbReference type="ARBA" id="ARBA00004496"/>
    </source>
</evidence>
<proteinExistence type="predicted"/>
<dbReference type="Gene3D" id="3.40.50.2300">
    <property type="match status" value="1"/>
</dbReference>
<gene>
    <name evidence="12" type="ORF">VSVS05_03527</name>
</gene>
<dbReference type="GO" id="GO:0032993">
    <property type="term" value="C:protein-DNA complex"/>
    <property type="evidence" value="ECO:0007669"/>
    <property type="project" value="TreeGrafter"/>
</dbReference>
<dbReference type="InterPro" id="IPR001867">
    <property type="entry name" value="OmpR/PhoB-type_DNA-bd"/>
</dbReference>
<dbReference type="InterPro" id="IPR001789">
    <property type="entry name" value="Sig_transdc_resp-reg_receiver"/>
</dbReference>
<keyword evidence="13" id="KW-1185">Reference proteome</keyword>
<dbReference type="InterPro" id="IPR039420">
    <property type="entry name" value="WalR-like"/>
</dbReference>
<feature type="domain" description="Response regulatory" evidence="10">
    <location>
        <begin position="26"/>
        <end position="139"/>
    </location>
</feature>
<keyword evidence="6 9" id="KW-0238">DNA-binding</keyword>
<dbReference type="Pfam" id="PF00486">
    <property type="entry name" value="Trans_reg_C"/>
    <property type="match status" value="1"/>
</dbReference>
<evidence type="ECO:0000313" key="13">
    <source>
        <dbReference type="Proteomes" id="UP000092528"/>
    </source>
</evidence>
<dbReference type="PANTHER" id="PTHR48111:SF39">
    <property type="entry name" value="TRANSCRIPTIONAL REGULATORY PROTEIN CPXR"/>
    <property type="match status" value="1"/>
</dbReference>
<protein>
    <submittedName>
        <fullName evidence="12">DNA-binding response regulator MtrA</fullName>
    </submittedName>
</protein>
<dbReference type="CDD" id="cd00383">
    <property type="entry name" value="trans_reg_C"/>
    <property type="match status" value="1"/>
</dbReference>
<dbReference type="Proteomes" id="UP000092528">
    <property type="component" value="Chromosome 2"/>
</dbReference>
<organism evidence="12 13">
    <name type="scientific">Vibrio scophthalmi</name>
    <dbReference type="NCBI Taxonomy" id="45658"/>
    <lineage>
        <taxon>Bacteria</taxon>
        <taxon>Pseudomonadati</taxon>
        <taxon>Pseudomonadota</taxon>
        <taxon>Gammaproteobacteria</taxon>
        <taxon>Vibrionales</taxon>
        <taxon>Vibrionaceae</taxon>
        <taxon>Vibrio</taxon>
    </lineage>
</organism>
<dbReference type="SUPFAM" id="SSF52172">
    <property type="entry name" value="CheY-like"/>
    <property type="match status" value="1"/>
</dbReference>
<dbReference type="Gene3D" id="6.10.250.690">
    <property type="match status" value="1"/>
</dbReference>
<evidence type="ECO:0000256" key="4">
    <source>
        <dbReference type="ARBA" id="ARBA00023012"/>
    </source>
</evidence>
<evidence type="ECO:0000259" key="11">
    <source>
        <dbReference type="PROSITE" id="PS51755"/>
    </source>
</evidence>
<keyword evidence="2" id="KW-0963">Cytoplasm</keyword>
<dbReference type="PROSITE" id="PS50110">
    <property type="entry name" value="RESPONSE_REGULATORY"/>
    <property type="match status" value="1"/>
</dbReference>
<dbReference type="InterPro" id="IPR036388">
    <property type="entry name" value="WH-like_DNA-bd_sf"/>
</dbReference>
<dbReference type="PATRIC" id="fig|45658.7.peg.3483"/>
<sequence>MMFDAFHSSPVTNSSLSHEDDTSTQTILLVEDDLNLNHQLTALLQANSYTVTNLKCGAQALTLLKMRQFDLILLDVNVPNVDGFGLLKYVRSHSRTPVIMLTAYGAEEHRIKGLRNGADDYISKPCNFEEVKLRIEAVLRRTQQLAAPTSSRYLSYQELTLDKQSYQVTVTKYDGEEQLVLTPIQFKLLWTLVQHKGAVQSKPFLYQAVLEREFSPYDRALDMHLSRVRKQLSSLGMAQGRIQTVHGKGYIIK</sequence>
<accession>A0A1C7FGT2</accession>
<dbReference type="PROSITE" id="PS51755">
    <property type="entry name" value="OMPR_PHOB"/>
    <property type="match status" value="1"/>
</dbReference>
<feature type="modified residue" description="4-aspartylphosphate" evidence="8">
    <location>
        <position position="75"/>
    </location>
</feature>